<feature type="region of interest" description="Disordered" evidence="7">
    <location>
        <begin position="881"/>
        <end position="903"/>
    </location>
</feature>
<dbReference type="Gene3D" id="1.25.40.10">
    <property type="entry name" value="Tetratricopeptide repeat domain"/>
    <property type="match status" value="1"/>
</dbReference>
<dbReference type="GO" id="GO:0008270">
    <property type="term" value="F:zinc ion binding"/>
    <property type="evidence" value="ECO:0007669"/>
    <property type="project" value="UniProtKB-KW"/>
</dbReference>
<feature type="compositionally biased region" description="Low complexity" evidence="7">
    <location>
        <begin position="136"/>
        <end position="145"/>
    </location>
</feature>
<dbReference type="Pfam" id="PF13086">
    <property type="entry name" value="AAA_11"/>
    <property type="match status" value="2"/>
</dbReference>
<evidence type="ECO:0008006" key="12">
    <source>
        <dbReference type="Google" id="ProtNLM"/>
    </source>
</evidence>
<dbReference type="Gene3D" id="2.30.30.1190">
    <property type="match status" value="1"/>
</dbReference>
<dbReference type="InterPro" id="IPR000270">
    <property type="entry name" value="PB1_dom"/>
</dbReference>
<dbReference type="Gene3D" id="3.10.20.90">
    <property type="entry name" value="Phosphatidylinositol 3-kinase Catalytic Subunit, Chain A, domain 1"/>
    <property type="match status" value="1"/>
</dbReference>
<dbReference type="SUPFAM" id="SSF54277">
    <property type="entry name" value="CAD &amp; PB1 domains"/>
    <property type="match status" value="1"/>
</dbReference>
<feature type="domain" description="PB1" evidence="9">
    <location>
        <begin position="5"/>
        <end position="102"/>
    </location>
</feature>
<keyword evidence="1 5" id="KW-0479">Metal-binding</keyword>
<keyword evidence="11" id="KW-1185">Reference proteome</keyword>
<dbReference type="SUPFAM" id="SSF90229">
    <property type="entry name" value="CCCH zinc finger"/>
    <property type="match status" value="1"/>
</dbReference>
<dbReference type="EMBL" id="JBJQOH010000003">
    <property type="protein sequence ID" value="KAL3693267.1"/>
    <property type="molecule type" value="Genomic_DNA"/>
</dbReference>
<dbReference type="Gene3D" id="3.40.50.300">
    <property type="entry name" value="P-loop containing nucleotide triphosphate hydrolases"/>
    <property type="match status" value="3"/>
</dbReference>
<gene>
    <name evidence="10" type="ORF">R1sor_006918</name>
</gene>
<comment type="caution">
    <text evidence="10">The sequence shown here is derived from an EMBL/GenBank/DDBJ whole genome shotgun (WGS) entry which is preliminary data.</text>
</comment>
<evidence type="ECO:0000256" key="2">
    <source>
        <dbReference type="ARBA" id="ARBA00022737"/>
    </source>
</evidence>
<keyword evidence="3 5" id="KW-0863">Zinc-finger</keyword>
<dbReference type="InterPro" id="IPR041679">
    <property type="entry name" value="DNA2/NAM7-like_C"/>
</dbReference>
<dbReference type="InterPro" id="IPR027417">
    <property type="entry name" value="P-loop_NTPase"/>
</dbReference>
<dbReference type="InterPro" id="IPR053793">
    <property type="entry name" value="PB1-like"/>
</dbReference>
<dbReference type="Pfam" id="PF25396">
    <property type="entry name" value="ZNFX1"/>
    <property type="match status" value="1"/>
</dbReference>
<dbReference type="InterPro" id="IPR047187">
    <property type="entry name" value="SF1_C_Upf1"/>
</dbReference>
<dbReference type="InterPro" id="IPR036855">
    <property type="entry name" value="Znf_CCCH_sf"/>
</dbReference>
<dbReference type="PROSITE" id="PS51745">
    <property type="entry name" value="PB1"/>
    <property type="match status" value="1"/>
</dbReference>
<name>A0ABD3HSG0_9MARC</name>
<feature type="domain" description="C3H1-type" evidence="8">
    <location>
        <begin position="152"/>
        <end position="179"/>
    </location>
</feature>
<evidence type="ECO:0000256" key="4">
    <source>
        <dbReference type="ARBA" id="ARBA00022833"/>
    </source>
</evidence>
<feature type="region of interest" description="Disordered" evidence="7">
    <location>
        <begin position="930"/>
        <end position="965"/>
    </location>
</feature>
<dbReference type="PANTHER" id="PTHR10887:SF341">
    <property type="entry name" value="NFX1-TYPE ZINC FINGER-CONTAINING PROTEIN 1"/>
    <property type="match status" value="1"/>
</dbReference>
<protein>
    <recommendedName>
        <fullName evidence="12">NFX1-type zinc finger-containing protein 1</fullName>
    </recommendedName>
</protein>
<dbReference type="PANTHER" id="PTHR10887">
    <property type="entry name" value="DNA2/NAM7 HELICASE FAMILY"/>
    <property type="match status" value="1"/>
</dbReference>
<dbReference type="Pfam" id="PF13087">
    <property type="entry name" value="AAA_12"/>
    <property type="match status" value="1"/>
</dbReference>
<reference evidence="10 11" key="1">
    <citation type="submission" date="2024-09" db="EMBL/GenBank/DDBJ databases">
        <title>Chromosome-scale assembly of Riccia sorocarpa.</title>
        <authorList>
            <person name="Paukszto L."/>
        </authorList>
    </citation>
    <scope>NUCLEOTIDE SEQUENCE [LARGE SCALE GENOMIC DNA]</scope>
    <source>
        <strain evidence="10">LP-2024</strain>
        <tissue evidence="10">Aerial parts of the thallus</tissue>
    </source>
</reference>
<dbReference type="InterPro" id="IPR000967">
    <property type="entry name" value="Znf_NFX1"/>
</dbReference>
<evidence type="ECO:0000256" key="6">
    <source>
        <dbReference type="SAM" id="Coils"/>
    </source>
</evidence>
<dbReference type="InterPro" id="IPR000571">
    <property type="entry name" value="Znf_CCCH"/>
</dbReference>
<organism evidence="10 11">
    <name type="scientific">Riccia sorocarpa</name>
    <dbReference type="NCBI Taxonomy" id="122646"/>
    <lineage>
        <taxon>Eukaryota</taxon>
        <taxon>Viridiplantae</taxon>
        <taxon>Streptophyta</taxon>
        <taxon>Embryophyta</taxon>
        <taxon>Marchantiophyta</taxon>
        <taxon>Marchantiopsida</taxon>
        <taxon>Marchantiidae</taxon>
        <taxon>Marchantiales</taxon>
        <taxon>Ricciaceae</taxon>
        <taxon>Riccia</taxon>
    </lineage>
</organism>
<evidence type="ECO:0000256" key="3">
    <source>
        <dbReference type="ARBA" id="ARBA00022771"/>
    </source>
</evidence>
<proteinExistence type="predicted"/>
<keyword evidence="2" id="KW-0677">Repeat</keyword>
<dbReference type="SUPFAM" id="SSF52540">
    <property type="entry name" value="P-loop containing nucleoside triphosphate hydrolases"/>
    <property type="match status" value="1"/>
</dbReference>
<feature type="coiled-coil region" evidence="6">
    <location>
        <begin position="1007"/>
        <end position="1073"/>
    </location>
</feature>
<evidence type="ECO:0000256" key="1">
    <source>
        <dbReference type="ARBA" id="ARBA00022723"/>
    </source>
</evidence>
<evidence type="ECO:0000259" key="9">
    <source>
        <dbReference type="PROSITE" id="PS51745"/>
    </source>
</evidence>
<feature type="zinc finger region" description="C3H1-type" evidence="5">
    <location>
        <begin position="152"/>
        <end position="179"/>
    </location>
</feature>
<feature type="region of interest" description="Disordered" evidence="7">
    <location>
        <begin position="132"/>
        <end position="151"/>
    </location>
</feature>
<sequence length="1750" mass="198997">MDQPTETVKTKMKFLDIAKVVTLTSKEEPHLSSMENLKKLVYRTFPELEKLCENTSSWRNLTLEMKYEDGDGDLITLESDGDLKSFIQWQKSNQLIFHLDTKKGISEGPTSLERSYRNVRCWSEGVPSLLGMPGRSSDASSSKSNSLKRETRAKQQQCRYYARGHCTNGANCGFSHEQDRNGELPLLPRPSPWNLSNRGATGPPREITNFGVWVRDQLERDAMDNITFLSGDKGFDVLAKMVERKNLPSQSIDLLVRLLTRDEFRLSLMREHTNKIYGLLIGSAFLLQLHGHIMTQLGTAKPQEIMPCVLLMDALQTRTANGWKEVPLDGINIVIQQVEETAAKKELVVMVNRLIEHRNKLHRQAVLSSTDDETQFLGAKYRKLSIVPSKSELLQPHMSLDLPVNLVGKRYASLLSYLETHFRLLREDCIDPLRQGICAFRNQQSSRELRVYQHVRPAGYRCGEHGVEYKLSFRDNGTNLESSNRLIFGALVCLSYDEFQDSFIFGVVTNKTAQGIGTKRYLVCIRLVASSEGQEEEPLAEHRTYVMVESTTAYFEAYYHVLKSLQREDMEDIPFTKYLLDLEQQVDPPFYLQRREKGDEFDFESVFPTMTADGGRSIINILQDWPQFPSSLDQAQLQALKHGLTKELAIIQGPPGTGKTFLGLLLVRLLLVNFKPAEHSTDIFGRKMQPVLSINEKKYGRKGPILVICMTNHALDQFLEGIFKFESSIIRIGGRSKSTVLQERNLKHLLEVERQARDRTASASARHRFAKGKAWSQKVMLAEEIQVCTKILNATHVRMSELYNVATHEQIRNLFSDGMDTREEVKRWLAGDVLPLQNFYRLQDKHIGNLFAQSLLDSDEELVDLQFEKKERTGKKVVLLNGPAAHHQPGNRNHDSVNGGDEDEERRGIFDLFQAMDLGEFSVEDLLDDREDTDEEQEVNSLQSDEEVQNQDQNGNQNEEEDEAPNEQLQLQYFVDFPDVWRLNQEQRRILHEHWLADIKMKYRNRLQILQDQYEKACKVVNEIDEEIKLSLLRRANVVGMTTTSAARCQKTLQALNSEIVIVEEAAEVLEAHVLASLNSCVKHLVLIGDHQQLRPSTAVYRLAMKHKLDVSMFERLLEGGVEHVTLQEQRRMRPSFARLVKSLYPNLKDHESVTKYENVKGMNCNLLFFDHTAKENSISVDTSKVNTSEAKLVVELTLYLLKQDCYSAENIAILTMYTGQITEIRKILKDRASATLSPKYLERMRKMQEKQARLQDDDDSEEEGVDIRVERVDDIMKLLPRVTSVDNFQGEEADIIILSLVRSNDIETNEGEGTIGFLKTSNRICVALTRAKKGMYIFGNATLLAKRSDMWKKVIHTLQKDNALDTKLEFCCQNHPDTKTIVRKEEDVRQVEDGGCSRPCEAQLDCGHVCPRRCHPGSHDEVICPKPCMRREPCSWRCEHHQCELLCHEICTRPRCDAPCKQVLSCGHPCIGLCGEPCPSKCKICDGETLEIITQMTLADFEEADRFHQLQDCKHVFEISGLDRWMDGDDIQGDEGRKSTAVKMKECPQCKVPVWRSARYANVVKGKLAKLEAVKLKINGYEKIRQGQQELESGGDPARAFLLFMGALKQNPALMEARFGAGQALCKSKRYARGAVFFSFIVKKSSYASNVESVLKSTSDIDKVVEKSKVDCPAPKDEVAVKAMLQLASAFTALGEFTSAEKLCEAVLKNHPENKDAEKIKADAGNRLTAKVIQQELNDELGVTKHELN</sequence>
<dbReference type="Pfam" id="PF00564">
    <property type="entry name" value="PB1"/>
    <property type="match status" value="1"/>
</dbReference>
<dbReference type="SUPFAM" id="SSF48452">
    <property type="entry name" value="TPR-like"/>
    <property type="match status" value="1"/>
</dbReference>
<keyword evidence="4 5" id="KW-0862">Zinc</keyword>
<dbReference type="PROSITE" id="PS50103">
    <property type="entry name" value="ZF_C3H1"/>
    <property type="match status" value="1"/>
</dbReference>
<dbReference type="CDD" id="cd18808">
    <property type="entry name" value="SF1_C_Upf1"/>
    <property type="match status" value="1"/>
</dbReference>
<dbReference type="CDD" id="cd06008">
    <property type="entry name" value="NF-X1-zinc-finger"/>
    <property type="match status" value="1"/>
</dbReference>
<feature type="compositionally biased region" description="Acidic residues" evidence="7">
    <location>
        <begin position="930"/>
        <end position="949"/>
    </location>
</feature>
<dbReference type="InterPro" id="IPR045055">
    <property type="entry name" value="DNA2/NAM7-like"/>
</dbReference>
<evidence type="ECO:0000313" key="11">
    <source>
        <dbReference type="Proteomes" id="UP001633002"/>
    </source>
</evidence>
<evidence type="ECO:0000313" key="10">
    <source>
        <dbReference type="EMBL" id="KAL3693267.1"/>
    </source>
</evidence>
<dbReference type="InterPro" id="IPR041677">
    <property type="entry name" value="DNA2/NAM7_AAA_11"/>
</dbReference>
<dbReference type="SMART" id="SM00438">
    <property type="entry name" value="ZnF_NFX"/>
    <property type="match status" value="3"/>
</dbReference>
<evidence type="ECO:0000256" key="5">
    <source>
        <dbReference type="PROSITE-ProRule" id="PRU00723"/>
    </source>
</evidence>
<dbReference type="InterPro" id="IPR011990">
    <property type="entry name" value="TPR-like_helical_dom_sf"/>
</dbReference>
<evidence type="ECO:0000259" key="8">
    <source>
        <dbReference type="PROSITE" id="PS50103"/>
    </source>
</evidence>
<accession>A0ABD3HSG0</accession>
<dbReference type="InterPro" id="IPR057373">
    <property type="entry name" value="ZNFX1"/>
</dbReference>
<evidence type="ECO:0000256" key="7">
    <source>
        <dbReference type="SAM" id="MobiDB-lite"/>
    </source>
</evidence>
<keyword evidence="6" id="KW-0175">Coiled coil</keyword>
<dbReference type="Proteomes" id="UP001633002">
    <property type="component" value="Unassembled WGS sequence"/>
</dbReference>